<dbReference type="EMBL" id="BGPR01023548">
    <property type="protein sequence ID" value="GBN90808.1"/>
    <property type="molecule type" value="Genomic_DNA"/>
</dbReference>
<gene>
    <name evidence="1" type="ORF">AVEN_83022_1</name>
</gene>
<dbReference type="AlphaFoldDB" id="A0A4Y2SR34"/>
<dbReference type="Proteomes" id="UP000499080">
    <property type="component" value="Unassembled WGS sequence"/>
</dbReference>
<evidence type="ECO:0000313" key="1">
    <source>
        <dbReference type="EMBL" id="GBN90808.1"/>
    </source>
</evidence>
<protein>
    <submittedName>
        <fullName evidence="1">Uncharacterized protein</fullName>
    </submittedName>
</protein>
<name>A0A4Y2SR34_ARAVE</name>
<evidence type="ECO:0000313" key="2">
    <source>
        <dbReference type="Proteomes" id="UP000499080"/>
    </source>
</evidence>
<sequence length="71" mass="7621">MVLSPDLPEPLFGHGPPMGSLTVLPLRPHDGGGFEPLVGRPALELHHLLVAQAAEPGHLDHRLQKAPKNKD</sequence>
<accession>A0A4Y2SR34</accession>
<reference evidence="1 2" key="1">
    <citation type="journal article" date="2019" name="Sci. Rep.">
        <title>Orb-weaving spider Araneus ventricosus genome elucidates the spidroin gene catalogue.</title>
        <authorList>
            <person name="Kono N."/>
            <person name="Nakamura H."/>
            <person name="Ohtoshi R."/>
            <person name="Moran D.A.P."/>
            <person name="Shinohara A."/>
            <person name="Yoshida Y."/>
            <person name="Fujiwara M."/>
            <person name="Mori M."/>
            <person name="Tomita M."/>
            <person name="Arakawa K."/>
        </authorList>
    </citation>
    <scope>NUCLEOTIDE SEQUENCE [LARGE SCALE GENOMIC DNA]</scope>
</reference>
<proteinExistence type="predicted"/>
<comment type="caution">
    <text evidence="1">The sequence shown here is derived from an EMBL/GenBank/DDBJ whole genome shotgun (WGS) entry which is preliminary data.</text>
</comment>
<keyword evidence="2" id="KW-1185">Reference proteome</keyword>
<organism evidence="1 2">
    <name type="scientific">Araneus ventricosus</name>
    <name type="common">Orbweaver spider</name>
    <name type="synonym">Epeira ventricosa</name>
    <dbReference type="NCBI Taxonomy" id="182803"/>
    <lineage>
        <taxon>Eukaryota</taxon>
        <taxon>Metazoa</taxon>
        <taxon>Ecdysozoa</taxon>
        <taxon>Arthropoda</taxon>
        <taxon>Chelicerata</taxon>
        <taxon>Arachnida</taxon>
        <taxon>Araneae</taxon>
        <taxon>Araneomorphae</taxon>
        <taxon>Entelegynae</taxon>
        <taxon>Araneoidea</taxon>
        <taxon>Araneidae</taxon>
        <taxon>Araneus</taxon>
    </lineage>
</organism>